<reference evidence="1 2" key="1">
    <citation type="submission" date="2017-05" db="EMBL/GenBank/DDBJ databases">
        <title>Comparative genomics and methylome analysis of the gut commensal Bifidobacterium breve.</title>
        <authorList>
            <person name="Bottacini F."/>
            <person name="Morrissey R."/>
            <person name="Roberts R.J."/>
            <person name="James K."/>
            <person name="van Breen J."/>
            <person name="Egan M."/>
            <person name="Lambert J."/>
            <person name="van Limpt K."/>
            <person name="Stanton C."/>
            <person name="Knol J."/>
            <person name="O' Connell Motherway M."/>
            <person name="van Sinderen D."/>
        </authorList>
    </citation>
    <scope>NUCLEOTIDE SEQUENCE [LARGE SCALE GENOMIC DNA]</scope>
    <source>
        <strain evidence="1 2">215W447a</strain>
    </source>
</reference>
<protein>
    <submittedName>
        <fullName evidence="1">Uncharacterized protein</fullName>
    </submittedName>
</protein>
<organism evidence="1 2">
    <name type="scientific">Bifidobacterium breve</name>
    <dbReference type="NCBI Taxonomy" id="1685"/>
    <lineage>
        <taxon>Bacteria</taxon>
        <taxon>Bacillati</taxon>
        <taxon>Actinomycetota</taxon>
        <taxon>Actinomycetes</taxon>
        <taxon>Bifidobacteriales</taxon>
        <taxon>Bifidobacteriaceae</taxon>
        <taxon>Bifidobacterium</taxon>
    </lineage>
</organism>
<gene>
    <name evidence="1" type="ORF">BB215W447A_1139</name>
</gene>
<dbReference type="EMBL" id="CP021558">
    <property type="protein sequence ID" value="AUE03157.1"/>
    <property type="molecule type" value="Genomic_DNA"/>
</dbReference>
<dbReference type="AlphaFoldDB" id="A0A2K9B382"/>
<name>A0A2K9B382_BIFBR</name>
<dbReference type="Proteomes" id="UP000232491">
    <property type="component" value="Chromosome"/>
</dbReference>
<evidence type="ECO:0000313" key="2">
    <source>
        <dbReference type="Proteomes" id="UP000232491"/>
    </source>
</evidence>
<evidence type="ECO:0000313" key="1">
    <source>
        <dbReference type="EMBL" id="AUE03157.1"/>
    </source>
</evidence>
<proteinExistence type="predicted"/>
<sequence length="130" mass="13983">MRLYLLARDVGPDAPPLDASIAYADVTGVDTETIRVDLHACEEAGPLLGMLSGLADEMEDDPTLPHSFLPRYELSVADPDMECAFHLISATFDDGHLFVESGSPDWLDEAHARGAAGLLAALLRQYGKGE</sequence>
<accession>A0A2K9B382</accession>